<dbReference type="SUPFAM" id="SSF50952">
    <property type="entry name" value="Soluble quinoprotein glucose dehydrogenase"/>
    <property type="match status" value="1"/>
</dbReference>
<dbReference type="InterPro" id="IPR011041">
    <property type="entry name" value="Quinoprot_gluc/sorb_DH_b-prop"/>
</dbReference>
<dbReference type="EMBL" id="LFKP01000005">
    <property type="protein sequence ID" value="OHV97813.1"/>
    <property type="molecule type" value="Genomic_DNA"/>
</dbReference>
<proteinExistence type="predicted"/>
<comment type="caution">
    <text evidence="2">The sequence shown here is derived from an EMBL/GenBank/DDBJ whole genome shotgun (WGS) entry which is preliminary data.</text>
</comment>
<evidence type="ECO:0000313" key="2">
    <source>
        <dbReference type="EMBL" id="OHV97813.1"/>
    </source>
</evidence>
<dbReference type="InterPro" id="IPR012938">
    <property type="entry name" value="Glc/Sorbosone_DH"/>
</dbReference>
<organism evidence="2 3">
    <name type="scientific">Janthinobacterium lividum</name>
    <dbReference type="NCBI Taxonomy" id="29581"/>
    <lineage>
        <taxon>Bacteria</taxon>
        <taxon>Pseudomonadati</taxon>
        <taxon>Pseudomonadota</taxon>
        <taxon>Betaproteobacteria</taxon>
        <taxon>Burkholderiales</taxon>
        <taxon>Oxalobacteraceae</taxon>
        <taxon>Janthinobacterium</taxon>
    </lineage>
</organism>
<dbReference type="Proteomes" id="UP000179840">
    <property type="component" value="Unassembled WGS sequence"/>
</dbReference>
<evidence type="ECO:0000259" key="1">
    <source>
        <dbReference type="Pfam" id="PF07995"/>
    </source>
</evidence>
<dbReference type="Gene3D" id="2.120.10.30">
    <property type="entry name" value="TolB, C-terminal domain"/>
    <property type="match status" value="1"/>
</dbReference>
<name>A0A1S1UF82_9BURK</name>
<feature type="domain" description="Glucose/Sorbosone dehydrogenase" evidence="1">
    <location>
        <begin position="34"/>
        <end position="369"/>
    </location>
</feature>
<gene>
    <name evidence="2" type="ORF">AKG95_08250</name>
</gene>
<protein>
    <recommendedName>
        <fullName evidence="1">Glucose/Sorbosone dehydrogenase domain-containing protein</fullName>
    </recommendedName>
</protein>
<dbReference type="InterPro" id="IPR011042">
    <property type="entry name" value="6-blade_b-propeller_TolB-like"/>
</dbReference>
<sequence length="373" mass="39691">MVAAPSAWAELQAMGEPPASRQGWKAETVAQGVRQPWGIAWLGEGRALVTSKQGTLHLLNGKKFEDVALEGMPNVFTGGQGGLLDIVLHPQDAGKPNPRVYMTVSTGTNEANRTTLVRGVFDGKKVTGIQTLFKVATDKSGGQHFGSRLLWLPDGTLLMSVADGGNPPLRVKDRLAREQAQNLATHQGSILRLTEEGKPAPGNPLAAKGALPEIWSYGHRNVQGLALDPVSGRVWATEHGPYGGDELNLVVAGGNYGWPLQSYGADYKTHEPVGKHEVAGMLNPSVAWVPSPAPSGLAVYTGDKIAAWRGSIFSGGLAARDIRRIAVDASGKVTGQDRLAIGARVRDVRQGPDGYLYALTDEDNGRLLRIVPQ</sequence>
<reference evidence="2 3" key="1">
    <citation type="submission" date="2015-06" db="EMBL/GenBank/DDBJ databases">
        <title>Draft genome sequencing of a biphenyl-degrading bacterium, Janthinobacterium lividum MEG1.</title>
        <authorList>
            <person name="Shimodaira J."/>
            <person name="Hatta T."/>
        </authorList>
    </citation>
    <scope>NUCLEOTIDE SEQUENCE [LARGE SCALE GENOMIC DNA]</scope>
    <source>
        <strain evidence="2 3">MEG1</strain>
    </source>
</reference>
<dbReference type="PANTHER" id="PTHR19328:SF75">
    <property type="entry name" value="ALDOSE SUGAR DEHYDROGENASE YLII"/>
    <property type="match status" value="1"/>
</dbReference>
<dbReference type="PANTHER" id="PTHR19328">
    <property type="entry name" value="HEDGEHOG-INTERACTING PROTEIN"/>
    <property type="match status" value="1"/>
</dbReference>
<dbReference type="Pfam" id="PF07995">
    <property type="entry name" value="GSDH"/>
    <property type="match status" value="1"/>
</dbReference>
<dbReference type="AlphaFoldDB" id="A0A1S1UF82"/>
<accession>A0A1S1UF82</accession>
<evidence type="ECO:0000313" key="3">
    <source>
        <dbReference type="Proteomes" id="UP000179840"/>
    </source>
</evidence>